<keyword evidence="1" id="KW-1133">Transmembrane helix</keyword>
<dbReference type="AlphaFoldDB" id="A0A0F9ABQ8"/>
<gene>
    <name evidence="2" type="ORF">LCGC14_2591660</name>
</gene>
<feature type="transmembrane region" description="Helical" evidence="1">
    <location>
        <begin position="149"/>
        <end position="169"/>
    </location>
</feature>
<keyword evidence="1" id="KW-0472">Membrane</keyword>
<comment type="caution">
    <text evidence="2">The sequence shown here is derived from an EMBL/GenBank/DDBJ whole genome shotgun (WGS) entry which is preliminary data.</text>
</comment>
<feature type="transmembrane region" description="Helical" evidence="1">
    <location>
        <begin position="119"/>
        <end position="137"/>
    </location>
</feature>
<reference evidence="2" key="1">
    <citation type="journal article" date="2015" name="Nature">
        <title>Complex archaea that bridge the gap between prokaryotes and eukaryotes.</title>
        <authorList>
            <person name="Spang A."/>
            <person name="Saw J.H."/>
            <person name="Jorgensen S.L."/>
            <person name="Zaremba-Niedzwiedzka K."/>
            <person name="Martijn J."/>
            <person name="Lind A.E."/>
            <person name="van Eijk R."/>
            <person name="Schleper C."/>
            <person name="Guy L."/>
            <person name="Ettema T.J."/>
        </authorList>
    </citation>
    <scope>NUCLEOTIDE SEQUENCE</scope>
</reference>
<evidence type="ECO:0000313" key="2">
    <source>
        <dbReference type="EMBL" id="KKL06875.1"/>
    </source>
</evidence>
<name>A0A0F9ABQ8_9ZZZZ</name>
<feature type="transmembrane region" description="Helical" evidence="1">
    <location>
        <begin position="56"/>
        <end position="72"/>
    </location>
</feature>
<feature type="transmembrane region" description="Helical" evidence="1">
    <location>
        <begin position="18"/>
        <end position="36"/>
    </location>
</feature>
<organism evidence="2">
    <name type="scientific">marine sediment metagenome</name>
    <dbReference type="NCBI Taxonomy" id="412755"/>
    <lineage>
        <taxon>unclassified sequences</taxon>
        <taxon>metagenomes</taxon>
        <taxon>ecological metagenomes</taxon>
    </lineage>
</organism>
<accession>A0A0F9ABQ8</accession>
<dbReference type="EMBL" id="LAZR01043520">
    <property type="protein sequence ID" value="KKL06875.1"/>
    <property type="molecule type" value="Genomic_DNA"/>
</dbReference>
<proteinExistence type="predicted"/>
<feature type="transmembrane region" description="Helical" evidence="1">
    <location>
        <begin position="84"/>
        <end position="107"/>
    </location>
</feature>
<evidence type="ECO:0000256" key="1">
    <source>
        <dbReference type="SAM" id="Phobius"/>
    </source>
</evidence>
<sequence length="182" mass="21844">MYFLFPITDSTFLDFRRILYHMFSVIFIVVFLIYFFSKVKRINTLLKIPGKALYEIYLFHLIFAEIMYFKILEYLSLQDIFSEIYFLVIPILIIVSIILTIPFYLAGLFFRNEEKTHKTILFISFNLILYALIVFLFKLETFMNNLLSIFLFGAIILLSFFCYLVFLYLNKRKNEKLNLAAI</sequence>
<protein>
    <submittedName>
        <fullName evidence="2">Uncharacterized protein</fullName>
    </submittedName>
</protein>
<keyword evidence="1" id="KW-0812">Transmembrane</keyword>